<protein>
    <submittedName>
        <fullName evidence="2">Helix-turn-helix domain protein</fullName>
    </submittedName>
</protein>
<dbReference type="PROSITE" id="PS50943">
    <property type="entry name" value="HTH_CROC1"/>
    <property type="match status" value="1"/>
</dbReference>
<name>A0A5C6CNA8_9BACT</name>
<dbReference type="EMBL" id="SJPT01000002">
    <property type="protein sequence ID" value="TWU25097.1"/>
    <property type="molecule type" value="Genomic_DNA"/>
</dbReference>
<reference evidence="2 3" key="1">
    <citation type="submission" date="2019-02" db="EMBL/GenBank/DDBJ databases">
        <title>Deep-cultivation of Planctomycetes and their phenomic and genomic characterization uncovers novel biology.</title>
        <authorList>
            <person name="Wiegand S."/>
            <person name="Jogler M."/>
            <person name="Boedeker C."/>
            <person name="Pinto D."/>
            <person name="Vollmers J."/>
            <person name="Rivas-Marin E."/>
            <person name="Kohn T."/>
            <person name="Peeters S.H."/>
            <person name="Heuer A."/>
            <person name="Rast P."/>
            <person name="Oberbeckmann S."/>
            <person name="Bunk B."/>
            <person name="Jeske O."/>
            <person name="Meyerdierks A."/>
            <person name="Storesund J.E."/>
            <person name="Kallscheuer N."/>
            <person name="Luecker S."/>
            <person name="Lage O.M."/>
            <person name="Pohl T."/>
            <person name="Merkel B.J."/>
            <person name="Hornburger P."/>
            <person name="Mueller R.-W."/>
            <person name="Bruemmer F."/>
            <person name="Labrenz M."/>
            <person name="Spormann A.M."/>
            <person name="Op Den Camp H."/>
            <person name="Overmann J."/>
            <person name="Amann R."/>
            <person name="Jetten M.S.M."/>
            <person name="Mascher T."/>
            <person name="Medema M.H."/>
            <person name="Devos D.P."/>
            <person name="Kaster A.-K."/>
            <person name="Ovreas L."/>
            <person name="Rohde M."/>
            <person name="Galperin M.Y."/>
            <person name="Jogler C."/>
        </authorList>
    </citation>
    <scope>NUCLEOTIDE SEQUENCE [LARGE SCALE GENOMIC DNA]</scope>
    <source>
        <strain evidence="2 3">Pla52o</strain>
    </source>
</reference>
<evidence type="ECO:0000313" key="3">
    <source>
        <dbReference type="Proteomes" id="UP000316304"/>
    </source>
</evidence>
<accession>A0A5C6CNA8</accession>
<dbReference type="OrthoDB" id="288015at2"/>
<dbReference type="CDD" id="cd00093">
    <property type="entry name" value="HTH_XRE"/>
    <property type="match status" value="1"/>
</dbReference>
<dbReference type="RefSeq" id="WP_146593787.1">
    <property type="nucleotide sequence ID" value="NZ_SJPT01000002.1"/>
</dbReference>
<dbReference type="Pfam" id="PF13560">
    <property type="entry name" value="HTH_31"/>
    <property type="match status" value="1"/>
</dbReference>
<dbReference type="GO" id="GO:0003677">
    <property type="term" value="F:DNA binding"/>
    <property type="evidence" value="ECO:0007669"/>
    <property type="project" value="InterPro"/>
</dbReference>
<evidence type="ECO:0000259" key="1">
    <source>
        <dbReference type="PROSITE" id="PS50943"/>
    </source>
</evidence>
<feature type="domain" description="HTH cro/C1-type" evidence="1">
    <location>
        <begin position="8"/>
        <end position="66"/>
    </location>
</feature>
<organism evidence="2 3">
    <name type="scientific">Novipirellula galeiformis</name>
    <dbReference type="NCBI Taxonomy" id="2528004"/>
    <lineage>
        <taxon>Bacteria</taxon>
        <taxon>Pseudomonadati</taxon>
        <taxon>Planctomycetota</taxon>
        <taxon>Planctomycetia</taxon>
        <taxon>Pirellulales</taxon>
        <taxon>Pirellulaceae</taxon>
        <taxon>Novipirellula</taxon>
    </lineage>
</organism>
<dbReference type="AlphaFoldDB" id="A0A5C6CNA8"/>
<dbReference type="InterPro" id="IPR001387">
    <property type="entry name" value="Cro/C1-type_HTH"/>
</dbReference>
<dbReference type="InterPro" id="IPR010982">
    <property type="entry name" value="Lambda_DNA-bd_dom_sf"/>
</dbReference>
<keyword evidence="3" id="KW-1185">Reference proteome</keyword>
<comment type="caution">
    <text evidence="2">The sequence shown here is derived from an EMBL/GenBank/DDBJ whole genome shotgun (WGS) entry which is preliminary data.</text>
</comment>
<gene>
    <name evidence="2" type="ORF">Pla52o_13950</name>
</gene>
<dbReference type="Gene3D" id="1.10.260.40">
    <property type="entry name" value="lambda repressor-like DNA-binding domains"/>
    <property type="match status" value="1"/>
</dbReference>
<dbReference type="SUPFAM" id="SSF47413">
    <property type="entry name" value="lambda repressor-like DNA-binding domains"/>
    <property type="match status" value="1"/>
</dbReference>
<proteinExistence type="predicted"/>
<evidence type="ECO:0000313" key="2">
    <source>
        <dbReference type="EMBL" id="TWU25097.1"/>
    </source>
</evidence>
<sequence length="111" mass="12345">MNTFGKRIRELRQAKGHSLRDLAPLVDVGFSYLSKVECGKMDFGEYPSAALIHRLADVLEADEDELMLLAKRIPNSITNRVLEQPDVFLALARCDSKTLARIVNAIDASNS</sequence>
<dbReference type="Proteomes" id="UP000316304">
    <property type="component" value="Unassembled WGS sequence"/>
</dbReference>
<dbReference type="SMART" id="SM00530">
    <property type="entry name" value="HTH_XRE"/>
    <property type="match status" value="1"/>
</dbReference>